<evidence type="ECO:0000256" key="1">
    <source>
        <dbReference type="ARBA" id="ARBA00005179"/>
    </source>
</evidence>
<keyword evidence="6" id="KW-1185">Reference proteome</keyword>
<evidence type="ECO:0000256" key="2">
    <source>
        <dbReference type="ARBA" id="ARBA00022679"/>
    </source>
</evidence>
<dbReference type="AlphaFoldDB" id="A0AAN6NBQ0"/>
<evidence type="ECO:0000313" key="6">
    <source>
        <dbReference type="Proteomes" id="UP001303473"/>
    </source>
</evidence>
<dbReference type="InterPro" id="IPR029063">
    <property type="entry name" value="SAM-dependent_MTases_sf"/>
</dbReference>
<dbReference type="SUPFAM" id="SSF53335">
    <property type="entry name" value="S-adenosyl-L-methionine-dependent methyltransferases"/>
    <property type="match status" value="1"/>
</dbReference>
<keyword evidence="2" id="KW-0808">Transferase</keyword>
<dbReference type="Proteomes" id="UP001303473">
    <property type="component" value="Unassembled WGS sequence"/>
</dbReference>
<comment type="caution">
    <text evidence="5">The sequence shown here is derived from an EMBL/GenBank/DDBJ whole genome shotgun (WGS) entry which is preliminary data.</text>
</comment>
<evidence type="ECO:0000256" key="4">
    <source>
        <dbReference type="ARBA" id="ARBA00038314"/>
    </source>
</evidence>
<proteinExistence type="inferred from homology"/>
<keyword evidence="3" id="KW-0949">S-adenosyl-L-methionine</keyword>
<comment type="similarity">
    <text evidence="4">Belongs to the class I-like SAM-binding methyltransferase superfamily.</text>
</comment>
<evidence type="ECO:0000313" key="5">
    <source>
        <dbReference type="EMBL" id="KAK3942834.1"/>
    </source>
</evidence>
<name>A0AAN6NBQ0_9PEZI</name>
<accession>A0AAN6NBQ0</accession>
<dbReference type="GO" id="GO:0016740">
    <property type="term" value="F:transferase activity"/>
    <property type="evidence" value="ECO:0007669"/>
    <property type="project" value="UniProtKB-KW"/>
</dbReference>
<evidence type="ECO:0000256" key="3">
    <source>
        <dbReference type="ARBA" id="ARBA00022691"/>
    </source>
</evidence>
<evidence type="ECO:0008006" key="7">
    <source>
        <dbReference type="Google" id="ProtNLM"/>
    </source>
</evidence>
<protein>
    <recommendedName>
        <fullName evidence="7">Methyltransferase domain-containing protein</fullName>
    </recommendedName>
</protein>
<reference evidence="6" key="1">
    <citation type="journal article" date="2023" name="Mol. Phylogenet. Evol.">
        <title>Genome-scale phylogeny and comparative genomics of the fungal order Sordariales.</title>
        <authorList>
            <person name="Hensen N."/>
            <person name="Bonometti L."/>
            <person name="Westerberg I."/>
            <person name="Brannstrom I.O."/>
            <person name="Guillou S."/>
            <person name="Cros-Aarteil S."/>
            <person name="Calhoun S."/>
            <person name="Haridas S."/>
            <person name="Kuo A."/>
            <person name="Mondo S."/>
            <person name="Pangilinan J."/>
            <person name="Riley R."/>
            <person name="LaButti K."/>
            <person name="Andreopoulos B."/>
            <person name="Lipzen A."/>
            <person name="Chen C."/>
            <person name="Yan M."/>
            <person name="Daum C."/>
            <person name="Ng V."/>
            <person name="Clum A."/>
            <person name="Steindorff A."/>
            <person name="Ohm R.A."/>
            <person name="Martin F."/>
            <person name="Silar P."/>
            <person name="Natvig D.O."/>
            <person name="Lalanne C."/>
            <person name="Gautier V."/>
            <person name="Ament-Velasquez S.L."/>
            <person name="Kruys A."/>
            <person name="Hutchinson M.I."/>
            <person name="Powell A.J."/>
            <person name="Barry K."/>
            <person name="Miller A.N."/>
            <person name="Grigoriev I.V."/>
            <person name="Debuchy R."/>
            <person name="Gladieux P."/>
            <person name="Hiltunen Thoren M."/>
            <person name="Johannesson H."/>
        </authorList>
    </citation>
    <scope>NUCLEOTIDE SEQUENCE [LARGE SCALE GENOMIC DNA]</scope>
    <source>
        <strain evidence="6">CBS 340.73</strain>
    </source>
</reference>
<dbReference type="EMBL" id="MU853770">
    <property type="protein sequence ID" value="KAK3942834.1"/>
    <property type="molecule type" value="Genomic_DNA"/>
</dbReference>
<organism evidence="5 6">
    <name type="scientific">Diplogelasinospora grovesii</name>
    <dbReference type="NCBI Taxonomy" id="303347"/>
    <lineage>
        <taxon>Eukaryota</taxon>
        <taxon>Fungi</taxon>
        <taxon>Dikarya</taxon>
        <taxon>Ascomycota</taxon>
        <taxon>Pezizomycotina</taxon>
        <taxon>Sordariomycetes</taxon>
        <taxon>Sordariomycetidae</taxon>
        <taxon>Sordariales</taxon>
        <taxon>Diplogelasinosporaceae</taxon>
        <taxon>Diplogelasinospora</taxon>
    </lineage>
</organism>
<dbReference type="InterPro" id="IPR051654">
    <property type="entry name" value="Meroterpenoid_MTases"/>
</dbReference>
<sequence length="284" mass="32206">MSDCGRKDPGPSQWLQTNVKDIDAAARQLLQTYSGIAPEEVLPRALAIRDQAFALYPWPCIGQMRFLRFSLASYPAYAGVLERLKSQPECMFLDLGCCFGQDIRKLFIDGVQPSQLVGLDLVPEFNKLSYDLFQDVHRLQFEFHARDIMDDGADWGPLERRFDVLHLTSFLHIWNWTGQVKAASRVASFAKPGSVLIGSGMGSRVGGEFPNLERTGTNFRQSEESFRKLWLEVGEKTGTRWQVDKTVFEVMDATRANKDQAWAEPDMGILMFEVARTARRDTIT</sequence>
<gene>
    <name evidence="5" type="ORF">QBC46DRAFT_339087</name>
</gene>
<dbReference type="PANTHER" id="PTHR35897">
    <property type="entry name" value="METHYLTRANSFERASE AUSD"/>
    <property type="match status" value="1"/>
</dbReference>
<comment type="pathway">
    <text evidence="1">Secondary metabolite biosynthesis.</text>
</comment>
<dbReference type="Gene3D" id="3.40.50.150">
    <property type="entry name" value="Vaccinia Virus protein VP39"/>
    <property type="match status" value="1"/>
</dbReference>
<dbReference type="PANTHER" id="PTHR35897:SF1">
    <property type="entry name" value="METHYLTRANSFERASE AUSD"/>
    <property type="match status" value="1"/>
</dbReference>